<name>A0AAV1SQZ4_9ROSI</name>
<dbReference type="AlphaFoldDB" id="A0AAV1SQZ4"/>
<gene>
    <name evidence="1" type="ORF">DCAF_LOCUS25372</name>
</gene>
<reference evidence="1 2" key="1">
    <citation type="submission" date="2024-01" db="EMBL/GenBank/DDBJ databases">
        <authorList>
            <person name="Waweru B."/>
        </authorList>
    </citation>
    <scope>NUCLEOTIDE SEQUENCE [LARGE SCALE GENOMIC DNA]</scope>
</reference>
<evidence type="ECO:0000313" key="1">
    <source>
        <dbReference type="EMBL" id="CAK7354852.1"/>
    </source>
</evidence>
<comment type="caution">
    <text evidence="1">The sequence shown here is derived from an EMBL/GenBank/DDBJ whole genome shotgun (WGS) entry which is preliminary data.</text>
</comment>
<accession>A0AAV1SQZ4</accession>
<proteinExistence type="predicted"/>
<organism evidence="1 2">
    <name type="scientific">Dovyalis caffra</name>
    <dbReference type="NCBI Taxonomy" id="77055"/>
    <lineage>
        <taxon>Eukaryota</taxon>
        <taxon>Viridiplantae</taxon>
        <taxon>Streptophyta</taxon>
        <taxon>Embryophyta</taxon>
        <taxon>Tracheophyta</taxon>
        <taxon>Spermatophyta</taxon>
        <taxon>Magnoliopsida</taxon>
        <taxon>eudicotyledons</taxon>
        <taxon>Gunneridae</taxon>
        <taxon>Pentapetalae</taxon>
        <taxon>rosids</taxon>
        <taxon>fabids</taxon>
        <taxon>Malpighiales</taxon>
        <taxon>Salicaceae</taxon>
        <taxon>Flacourtieae</taxon>
        <taxon>Dovyalis</taxon>
    </lineage>
</organism>
<keyword evidence="2" id="KW-1185">Reference proteome</keyword>
<dbReference type="Proteomes" id="UP001314170">
    <property type="component" value="Unassembled WGS sequence"/>
</dbReference>
<sequence length="74" mass="8583">MDALHGVLFRYLKSRFQRGGKAHGMATIFLQLKRMDRSGWLKGWGNKMESTECLIDHRNGQVRWSSRVLTATFV</sequence>
<evidence type="ECO:0000313" key="2">
    <source>
        <dbReference type="Proteomes" id="UP001314170"/>
    </source>
</evidence>
<dbReference type="EMBL" id="CAWUPB010001195">
    <property type="protein sequence ID" value="CAK7354852.1"/>
    <property type="molecule type" value="Genomic_DNA"/>
</dbReference>
<protein>
    <submittedName>
        <fullName evidence="1">Uncharacterized protein</fullName>
    </submittedName>
</protein>